<reference evidence="1" key="1">
    <citation type="submission" date="2013-07" db="EMBL/GenBank/DDBJ databases">
        <title>The genome of Eucalyptus grandis.</title>
        <authorList>
            <person name="Schmutz J."/>
            <person name="Hayes R."/>
            <person name="Myburg A."/>
            <person name="Tuskan G."/>
            <person name="Grattapaglia D."/>
            <person name="Rokhsar D.S."/>
        </authorList>
    </citation>
    <scope>NUCLEOTIDE SEQUENCE</scope>
    <source>
        <tissue evidence="1">Leaf extractions</tissue>
    </source>
</reference>
<dbReference type="Gramene" id="KCW53406">
    <property type="protein sequence ID" value="KCW53406"/>
    <property type="gene ID" value="EUGRSUZ_J02641"/>
</dbReference>
<dbReference type="AlphaFoldDB" id="A0A059AIB8"/>
<gene>
    <name evidence="1" type="ORF">EUGRSUZ_J02641</name>
</gene>
<protein>
    <submittedName>
        <fullName evidence="1">Uncharacterized protein</fullName>
    </submittedName>
</protein>
<organism evidence="1">
    <name type="scientific">Eucalyptus grandis</name>
    <name type="common">Flooded gum</name>
    <dbReference type="NCBI Taxonomy" id="71139"/>
    <lineage>
        <taxon>Eukaryota</taxon>
        <taxon>Viridiplantae</taxon>
        <taxon>Streptophyta</taxon>
        <taxon>Embryophyta</taxon>
        <taxon>Tracheophyta</taxon>
        <taxon>Spermatophyta</taxon>
        <taxon>Magnoliopsida</taxon>
        <taxon>eudicotyledons</taxon>
        <taxon>Gunneridae</taxon>
        <taxon>Pentapetalae</taxon>
        <taxon>rosids</taxon>
        <taxon>malvids</taxon>
        <taxon>Myrtales</taxon>
        <taxon>Myrtaceae</taxon>
        <taxon>Myrtoideae</taxon>
        <taxon>Eucalypteae</taxon>
        <taxon>Eucalyptus</taxon>
    </lineage>
</organism>
<dbReference type="InParanoid" id="A0A059AIB8"/>
<proteinExistence type="predicted"/>
<accession>A0A059AIB8</accession>
<sequence length="116" mass="12656">MTANLLIKSPSTRTDVAPAPPAAAFAAPRLWPVTPLLCLRRAPKPMTPQLSLRHALKPATLLLYLHRASKPATRSALAQFRAFPERCCYSSLLALDTIVTCRRPPLLALATADLFL</sequence>
<evidence type="ECO:0000313" key="1">
    <source>
        <dbReference type="EMBL" id="KCW53406.1"/>
    </source>
</evidence>
<name>A0A059AIB8_EUCGR</name>
<dbReference type="EMBL" id="KK198762">
    <property type="protein sequence ID" value="KCW53406.1"/>
    <property type="molecule type" value="Genomic_DNA"/>
</dbReference>